<dbReference type="SUPFAM" id="SSF53850">
    <property type="entry name" value="Periplasmic binding protein-like II"/>
    <property type="match status" value="1"/>
</dbReference>
<dbReference type="PROSITE" id="PS01039">
    <property type="entry name" value="SBP_BACTERIAL_3"/>
    <property type="match status" value="1"/>
</dbReference>
<gene>
    <name evidence="12" type="ORF">ACIGXA_20180</name>
</gene>
<evidence type="ECO:0000259" key="11">
    <source>
        <dbReference type="PROSITE" id="PS50011"/>
    </source>
</evidence>
<evidence type="ECO:0000313" key="12">
    <source>
        <dbReference type="EMBL" id="MFI9102839.1"/>
    </source>
</evidence>
<evidence type="ECO:0000256" key="1">
    <source>
        <dbReference type="ARBA" id="ARBA00010333"/>
    </source>
</evidence>
<dbReference type="SUPFAM" id="SSF56112">
    <property type="entry name" value="Protein kinase-like (PK-like)"/>
    <property type="match status" value="1"/>
</dbReference>
<protein>
    <recommendedName>
        <fullName evidence="3">non-specific serine/threonine protein kinase</fullName>
        <ecNumber evidence="3">2.7.11.1</ecNumber>
    </recommendedName>
</protein>
<dbReference type="EMBL" id="JBITYG010000005">
    <property type="protein sequence ID" value="MFI9102839.1"/>
    <property type="molecule type" value="Genomic_DNA"/>
</dbReference>
<dbReference type="PANTHER" id="PTHR43671:SF13">
    <property type="entry name" value="SERINE_THREONINE-PROTEIN KINASE NEK2"/>
    <property type="match status" value="1"/>
</dbReference>
<dbReference type="InterPro" id="IPR017441">
    <property type="entry name" value="Protein_kinase_ATP_BS"/>
</dbReference>
<dbReference type="Pfam" id="PF00497">
    <property type="entry name" value="SBP_bac_3"/>
    <property type="match status" value="1"/>
</dbReference>
<evidence type="ECO:0000256" key="7">
    <source>
        <dbReference type="ARBA" id="ARBA00022777"/>
    </source>
</evidence>
<evidence type="ECO:0000256" key="9">
    <source>
        <dbReference type="PROSITE-ProRule" id="PRU10141"/>
    </source>
</evidence>
<dbReference type="PANTHER" id="PTHR43671">
    <property type="entry name" value="SERINE/THREONINE-PROTEIN KINASE NEK"/>
    <property type="match status" value="1"/>
</dbReference>
<dbReference type="InterPro" id="IPR001638">
    <property type="entry name" value="Solute-binding_3/MltF_N"/>
</dbReference>
<organism evidence="12 13">
    <name type="scientific">Streptomyces fildesensis</name>
    <dbReference type="NCBI Taxonomy" id="375757"/>
    <lineage>
        <taxon>Bacteria</taxon>
        <taxon>Bacillati</taxon>
        <taxon>Actinomycetota</taxon>
        <taxon>Actinomycetes</taxon>
        <taxon>Kitasatosporales</taxon>
        <taxon>Streptomycetaceae</taxon>
        <taxon>Streptomyces</taxon>
    </lineage>
</organism>
<dbReference type="PROSITE" id="PS00108">
    <property type="entry name" value="PROTEIN_KINASE_ST"/>
    <property type="match status" value="1"/>
</dbReference>
<evidence type="ECO:0000256" key="2">
    <source>
        <dbReference type="ARBA" id="ARBA00010886"/>
    </source>
</evidence>
<keyword evidence="6 9" id="KW-0547">Nucleotide-binding</keyword>
<proteinExistence type="inferred from homology"/>
<accession>A0ABW8C8V0</accession>
<evidence type="ECO:0000256" key="10">
    <source>
        <dbReference type="SAM" id="MobiDB-lite"/>
    </source>
</evidence>
<dbReference type="InterPro" id="IPR000719">
    <property type="entry name" value="Prot_kinase_dom"/>
</dbReference>
<comment type="similarity">
    <text evidence="2">Belongs to the protein kinase superfamily. NEK Ser/Thr protein kinase family. NIMA subfamily.</text>
</comment>
<dbReference type="InterPro" id="IPR011009">
    <property type="entry name" value="Kinase-like_dom_sf"/>
</dbReference>
<dbReference type="EC" id="2.7.11.1" evidence="3"/>
<dbReference type="SMART" id="SM00062">
    <property type="entry name" value="PBPb"/>
    <property type="match status" value="1"/>
</dbReference>
<keyword evidence="5" id="KW-0732">Signal</keyword>
<dbReference type="InterPro" id="IPR008271">
    <property type="entry name" value="Ser/Thr_kinase_AS"/>
</dbReference>
<sequence length="673" mass="72107">MRNGGTPDGGPHTLVDGRYELQRPLGRGGMGVVWEAYDNRLGRQVAVKELLFRGAVDPDTQAQWVERARREARAIARIGHEHVVAVHDVIEADGQVWIVMEQVNPRSLADQLQERGRLAALQTARIGLEVLRGLRAVHAAGVLHRDVKPHNILFRRDGRAVLMDFGIATFEGAAQVTRLHELVGTPRYLAPELCTPQGRSPREATPAADLWSLGVTLYETVEGRAPFRGPTPYEVLEAVREDEPPPMEYCGPLRPLIEGLLVKEPLERLTAQRAEQLLQHVAQETPQYPTAFYPEDGRPPGTESPWSVGDSVTSTGADTGPLEPPDDATGSTGPTDPAAGSRPSAGSADSADSAGSSGPPDSSGPSPSADPGTPVPPRGLAARLRGPRAWAAAAVALVVLVTAGWFTVDRLSTSAGPSLDSSATLRAARERGFLLVGVKGDQPGLSERSAQAAGGFRGFDIDIARAVAKHLGFDTVRFEVVNTQSREYRLSTGQVDLIVASYSITQERKESVDFAGPYYVAGQDFLVPARSTGVNGVADLDGHKVCTVQGSTPEARLRTEYPRIVLEPRASYGLCVTDLLAGTVDAVSTDDVILAGYRAQHPSELRLLGAPFASEQYGVGLHRGEPALRAAVCDAIRDEISSGRWKSSYDTYLKPLAPKELADQLPPDQTECG</sequence>
<feature type="region of interest" description="Disordered" evidence="10">
    <location>
        <begin position="285"/>
        <end position="381"/>
    </location>
</feature>
<dbReference type="RefSeq" id="WP_399650960.1">
    <property type="nucleotide sequence ID" value="NZ_JBITYG010000005.1"/>
</dbReference>
<dbReference type="PROSITE" id="PS00107">
    <property type="entry name" value="PROTEIN_KINASE_ATP"/>
    <property type="match status" value="1"/>
</dbReference>
<keyword evidence="8 9" id="KW-0067">ATP-binding</keyword>
<comment type="caution">
    <text evidence="12">The sequence shown here is derived from an EMBL/GenBank/DDBJ whole genome shotgun (WGS) entry which is preliminary data.</text>
</comment>
<feature type="compositionally biased region" description="Low complexity" evidence="10">
    <location>
        <begin position="336"/>
        <end position="381"/>
    </location>
</feature>
<dbReference type="Proteomes" id="UP001614394">
    <property type="component" value="Unassembled WGS sequence"/>
</dbReference>
<dbReference type="InterPro" id="IPR050660">
    <property type="entry name" value="NEK_Ser/Thr_kinase"/>
</dbReference>
<dbReference type="Gene3D" id="3.40.190.10">
    <property type="entry name" value="Periplasmic binding protein-like II"/>
    <property type="match status" value="2"/>
</dbReference>
<keyword evidence="13" id="KW-1185">Reference proteome</keyword>
<keyword evidence="7 12" id="KW-0418">Kinase</keyword>
<dbReference type="SMART" id="SM00220">
    <property type="entry name" value="S_TKc"/>
    <property type="match status" value="1"/>
</dbReference>
<dbReference type="CDD" id="cd13690">
    <property type="entry name" value="PBP2_GluB"/>
    <property type="match status" value="1"/>
</dbReference>
<dbReference type="PROSITE" id="PS50011">
    <property type="entry name" value="PROTEIN_KINASE_DOM"/>
    <property type="match status" value="1"/>
</dbReference>
<keyword evidence="4 12" id="KW-0808">Transferase</keyword>
<name>A0ABW8C8V0_9ACTN</name>
<evidence type="ECO:0000256" key="8">
    <source>
        <dbReference type="ARBA" id="ARBA00022840"/>
    </source>
</evidence>
<feature type="domain" description="Protein kinase" evidence="11">
    <location>
        <begin position="19"/>
        <end position="283"/>
    </location>
</feature>
<evidence type="ECO:0000256" key="5">
    <source>
        <dbReference type="ARBA" id="ARBA00022729"/>
    </source>
</evidence>
<dbReference type="CDD" id="cd14014">
    <property type="entry name" value="STKc_PknB_like"/>
    <property type="match status" value="1"/>
</dbReference>
<evidence type="ECO:0000313" key="13">
    <source>
        <dbReference type="Proteomes" id="UP001614394"/>
    </source>
</evidence>
<feature type="binding site" evidence="9">
    <location>
        <position position="48"/>
    </location>
    <ligand>
        <name>ATP</name>
        <dbReference type="ChEBI" id="CHEBI:30616"/>
    </ligand>
</feature>
<reference evidence="12 13" key="1">
    <citation type="submission" date="2024-10" db="EMBL/GenBank/DDBJ databases">
        <title>The Natural Products Discovery Center: Release of the First 8490 Sequenced Strains for Exploring Actinobacteria Biosynthetic Diversity.</title>
        <authorList>
            <person name="Kalkreuter E."/>
            <person name="Kautsar S.A."/>
            <person name="Yang D."/>
            <person name="Bader C.D."/>
            <person name="Teijaro C.N."/>
            <person name="Fluegel L."/>
            <person name="Davis C.M."/>
            <person name="Simpson J.R."/>
            <person name="Lauterbach L."/>
            <person name="Steele A.D."/>
            <person name="Gui C."/>
            <person name="Meng S."/>
            <person name="Li G."/>
            <person name="Viehrig K."/>
            <person name="Ye F."/>
            <person name="Su P."/>
            <person name="Kiefer A.F."/>
            <person name="Nichols A."/>
            <person name="Cepeda A.J."/>
            <person name="Yan W."/>
            <person name="Fan B."/>
            <person name="Jiang Y."/>
            <person name="Adhikari A."/>
            <person name="Zheng C.-J."/>
            <person name="Schuster L."/>
            <person name="Cowan T.M."/>
            <person name="Smanski M.J."/>
            <person name="Chevrette M.G."/>
            <person name="De Carvalho L.P.S."/>
            <person name="Shen B."/>
        </authorList>
    </citation>
    <scope>NUCLEOTIDE SEQUENCE [LARGE SCALE GENOMIC DNA]</scope>
    <source>
        <strain evidence="12 13">NPDC053399</strain>
    </source>
</reference>
<dbReference type="Gene3D" id="1.10.510.10">
    <property type="entry name" value="Transferase(Phosphotransferase) domain 1"/>
    <property type="match status" value="1"/>
</dbReference>
<evidence type="ECO:0000256" key="3">
    <source>
        <dbReference type="ARBA" id="ARBA00012513"/>
    </source>
</evidence>
<dbReference type="Gene3D" id="3.30.200.20">
    <property type="entry name" value="Phosphorylase Kinase, domain 1"/>
    <property type="match status" value="1"/>
</dbReference>
<dbReference type="GO" id="GO:0004674">
    <property type="term" value="F:protein serine/threonine kinase activity"/>
    <property type="evidence" value="ECO:0007669"/>
    <property type="project" value="UniProtKB-EC"/>
</dbReference>
<dbReference type="InterPro" id="IPR018313">
    <property type="entry name" value="SBP_3_CS"/>
</dbReference>
<evidence type="ECO:0000256" key="4">
    <source>
        <dbReference type="ARBA" id="ARBA00022679"/>
    </source>
</evidence>
<evidence type="ECO:0000256" key="6">
    <source>
        <dbReference type="ARBA" id="ARBA00022741"/>
    </source>
</evidence>
<comment type="similarity">
    <text evidence="1">Belongs to the bacterial solute-binding protein 3 family.</text>
</comment>
<dbReference type="Pfam" id="PF00069">
    <property type="entry name" value="Pkinase"/>
    <property type="match status" value="1"/>
</dbReference>